<dbReference type="PROSITE" id="PS00622">
    <property type="entry name" value="HTH_LUXR_1"/>
    <property type="match status" value="1"/>
</dbReference>
<dbReference type="InterPro" id="IPR016032">
    <property type="entry name" value="Sig_transdc_resp-reg_C-effctor"/>
</dbReference>
<evidence type="ECO:0000259" key="7">
    <source>
        <dbReference type="PROSITE" id="PS50110"/>
    </source>
</evidence>
<dbReference type="InterPro" id="IPR039420">
    <property type="entry name" value="WalR-like"/>
</dbReference>
<evidence type="ECO:0000256" key="1">
    <source>
        <dbReference type="ARBA" id="ARBA00022553"/>
    </source>
</evidence>
<dbReference type="PANTHER" id="PTHR43214">
    <property type="entry name" value="TWO-COMPONENT RESPONSE REGULATOR"/>
    <property type="match status" value="1"/>
</dbReference>
<feature type="domain" description="Response regulatory" evidence="7">
    <location>
        <begin position="22"/>
        <end position="138"/>
    </location>
</feature>
<dbReference type="SMART" id="SM00421">
    <property type="entry name" value="HTH_LUXR"/>
    <property type="match status" value="1"/>
</dbReference>
<keyword evidence="4" id="KW-0804">Transcription</keyword>
<dbReference type="RefSeq" id="WP_253059950.1">
    <property type="nucleotide sequence ID" value="NZ_JAMXWM010000004.1"/>
</dbReference>
<evidence type="ECO:0000259" key="6">
    <source>
        <dbReference type="PROSITE" id="PS50043"/>
    </source>
</evidence>
<protein>
    <submittedName>
        <fullName evidence="8">Response regulator</fullName>
    </submittedName>
</protein>
<sequence>MHEIVCLAAGIIVTNVRPKVTTIALIDDHRLFREGVKRILDMENDFEVVAEGDDGSTAEKLIEESDPDVVLMDINMPKLNGVEATRQLIKNHPGLKVIILSIHDDESYVTHVLKSGALGYLLKEMDADSMIEAVRIVAQGGAYIHPKVTHNLVNEFRRLATQGYSTELSGFRDLEYRPPLHILTHRECEVLQLMADGKSNRAIGEHLYISEKTVKNHVSNILQKMSVEDRTQAVVEAIKNGWVKIY</sequence>
<evidence type="ECO:0000256" key="4">
    <source>
        <dbReference type="ARBA" id="ARBA00023163"/>
    </source>
</evidence>
<keyword evidence="3" id="KW-0238">DNA-binding</keyword>
<comment type="caution">
    <text evidence="8">The sequence shown here is derived from an EMBL/GenBank/DDBJ whole genome shotgun (WGS) entry which is preliminary data.</text>
</comment>
<dbReference type="SUPFAM" id="SSF52172">
    <property type="entry name" value="CheY-like"/>
    <property type="match status" value="1"/>
</dbReference>
<dbReference type="EMBL" id="JBHUMQ010000003">
    <property type="protein sequence ID" value="MFD2692353.1"/>
    <property type="molecule type" value="Genomic_DNA"/>
</dbReference>
<evidence type="ECO:0000256" key="3">
    <source>
        <dbReference type="ARBA" id="ARBA00023125"/>
    </source>
</evidence>
<proteinExistence type="predicted"/>
<dbReference type="CDD" id="cd06170">
    <property type="entry name" value="LuxR_C_like"/>
    <property type="match status" value="1"/>
</dbReference>
<dbReference type="Proteomes" id="UP001597399">
    <property type="component" value="Unassembled WGS sequence"/>
</dbReference>
<dbReference type="SMART" id="SM00448">
    <property type="entry name" value="REC"/>
    <property type="match status" value="1"/>
</dbReference>
<evidence type="ECO:0000256" key="5">
    <source>
        <dbReference type="PROSITE-ProRule" id="PRU00169"/>
    </source>
</evidence>
<dbReference type="InterPro" id="IPR058245">
    <property type="entry name" value="NreC/VraR/RcsB-like_REC"/>
</dbReference>
<keyword evidence="1 5" id="KW-0597">Phosphoprotein</keyword>
<reference evidence="9" key="1">
    <citation type="journal article" date="2019" name="Int. J. Syst. Evol. Microbiol.">
        <title>The Global Catalogue of Microorganisms (GCM) 10K type strain sequencing project: providing services to taxonomists for standard genome sequencing and annotation.</title>
        <authorList>
            <consortium name="The Broad Institute Genomics Platform"/>
            <consortium name="The Broad Institute Genome Sequencing Center for Infectious Disease"/>
            <person name="Wu L."/>
            <person name="Ma J."/>
        </authorList>
    </citation>
    <scope>NUCLEOTIDE SEQUENCE [LARGE SCALE GENOMIC DNA]</scope>
    <source>
        <strain evidence="9">TISTR 2466</strain>
    </source>
</reference>
<dbReference type="CDD" id="cd17535">
    <property type="entry name" value="REC_NarL-like"/>
    <property type="match status" value="1"/>
</dbReference>
<feature type="modified residue" description="4-aspartylphosphate" evidence="5">
    <location>
        <position position="73"/>
    </location>
</feature>
<dbReference type="PRINTS" id="PR00038">
    <property type="entry name" value="HTHLUXR"/>
</dbReference>
<name>A0ABW5RYX0_9BACL</name>
<gene>
    <name evidence="8" type="ORF">ACFSUE_01670</name>
</gene>
<evidence type="ECO:0000313" key="9">
    <source>
        <dbReference type="Proteomes" id="UP001597399"/>
    </source>
</evidence>
<dbReference type="PROSITE" id="PS50110">
    <property type="entry name" value="RESPONSE_REGULATORY"/>
    <property type="match status" value="1"/>
</dbReference>
<dbReference type="Pfam" id="PF00072">
    <property type="entry name" value="Response_reg"/>
    <property type="match status" value="1"/>
</dbReference>
<dbReference type="Pfam" id="PF00196">
    <property type="entry name" value="GerE"/>
    <property type="match status" value="1"/>
</dbReference>
<accession>A0ABW5RYX0</accession>
<keyword evidence="2" id="KW-0805">Transcription regulation</keyword>
<organism evidence="8 9">
    <name type="scientific">Sporolactobacillus shoreicorticis</name>
    <dbReference type="NCBI Taxonomy" id="1923877"/>
    <lineage>
        <taxon>Bacteria</taxon>
        <taxon>Bacillati</taxon>
        <taxon>Bacillota</taxon>
        <taxon>Bacilli</taxon>
        <taxon>Bacillales</taxon>
        <taxon>Sporolactobacillaceae</taxon>
        <taxon>Sporolactobacillus</taxon>
    </lineage>
</organism>
<evidence type="ECO:0000256" key="2">
    <source>
        <dbReference type="ARBA" id="ARBA00023015"/>
    </source>
</evidence>
<dbReference type="SUPFAM" id="SSF46894">
    <property type="entry name" value="C-terminal effector domain of the bipartite response regulators"/>
    <property type="match status" value="1"/>
</dbReference>
<dbReference type="InterPro" id="IPR001789">
    <property type="entry name" value="Sig_transdc_resp-reg_receiver"/>
</dbReference>
<keyword evidence="9" id="KW-1185">Reference proteome</keyword>
<dbReference type="PANTHER" id="PTHR43214:SF39">
    <property type="entry name" value="TRANSCRIPTIONAL REGULATORY PROTEIN DEGU"/>
    <property type="match status" value="1"/>
</dbReference>
<dbReference type="PROSITE" id="PS50043">
    <property type="entry name" value="HTH_LUXR_2"/>
    <property type="match status" value="1"/>
</dbReference>
<feature type="domain" description="HTH luxR-type" evidence="6">
    <location>
        <begin position="176"/>
        <end position="241"/>
    </location>
</feature>
<evidence type="ECO:0000313" key="8">
    <source>
        <dbReference type="EMBL" id="MFD2692353.1"/>
    </source>
</evidence>
<dbReference type="InterPro" id="IPR000792">
    <property type="entry name" value="Tscrpt_reg_LuxR_C"/>
</dbReference>
<dbReference type="InterPro" id="IPR011006">
    <property type="entry name" value="CheY-like_superfamily"/>
</dbReference>
<dbReference type="Gene3D" id="3.40.50.2300">
    <property type="match status" value="1"/>
</dbReference>